<dbReference type="InterPro" id="IPR014722">
    <property type="entry name" value="Rib_uL2_dom2"/>
</dbReference>
<evidence type="ECO:0000313" key="11">
    <source>
        <dbReference type="Proteomes" id="UP000609064"/>
    </source>
</evidence>
<dbReference type="Gene3D" id="2.30.30.30">
    <property type="match status" value="1"/>
</dbReference>
<dbReference type="CDD" id="cd09891">
    <property type="entry name" value="NGN_Bact_1"/>
    <property type="match status" value="1"/>
</dbReference>
<comment type="function">
    <text evidence="5 7">Participates in transcription elongation, termination and antitermination.</text>
</comment>
<dbReference type="HAMAP" id="MF_00948">
    <property type="entry name" value="NusG"/>
    <property type="match status" value="1"/>
</dbReference>
<dbReference type="GO" id="GO:0005829">
    <property type="term" value="C:cytosol"/>
    <property type="evidence" value="ECO:0007669"/>
    <property type="project" value="UniProtKB-ARBA"/>
</dbReference>
<dbReference type="PROSITE" id="PS01014">
    <property type="entry name" value="NUSG"/>
    <property type="match status" value="1"/>
</dbReference>
<dbReference type="SMART" id="SM00739">
    <property type="entry name" value="KOW"/>
    <property type="match status" value="1"/>
</dbReference>
<dbReference type="GO" id="GO:0006354">
    <property type="term" value="P:DNA-templated transcription elongation"/>
    <property type="evidence" value="ECO:0007669"/>
    <property type="project" value="UniProtKB-UniRule"/>
</dbReference>
<reference evidence="10" key="2">
    <citation type="submission" date="2020-09" db="EMBL/GenBank/DDBJ databases">
        <authorList>
            <person name="Sun Q."/>
            <person name="Zhou Y."/>
        </authorList>
    </citation>
    <scope>NUCLEOTIDE SEQUENCE</scope>
    <source>
        <strain evidence="10">CGMCC 1.15958</strain>
    </source>
</reference>
<reference evidence="10" key="1">
    <citation type="journal article" date="2014" name="Int. J. Syst. Evol. Microbiol.">
        <title>Complete genome sequence of Corynebacterium casei LMG S-19264T (=DSM 44701T), isolated from a smear-ripened cheese.</title>
        <authorList>
            <consortium name="US DOE Joint Genome Institute (JGI-PGF)"/>
            <person name="Walter F."/>
            <person name="Albersmeier A."/>
            <person name="Kalinowski J."/>
            <person name="Ruckert C."/>
        </authorList>
    </citation>
    <scope>NUCLEOTIDE SEQUENCE</scope>
    <source>
        <strain evidence="10">CGMCC 1.15958</strain>
    </source>
</reference>
<dbReference type="InterPro" id="IPR047050">
    <property type="entry name" value="NGN"/>
</dbReference>
<feature type="domain" description="KOW" evidence="9">
    <location>
        <begin position="130"/>
        <end position="157"/>
    </location>
</feature>
<dbReference type="SUPFAM" id="SSF82679">
    <property type="entry name" value="N-utilization substance G protein NusG, N-terminal domain"/>
    <property type="match status" value="1"/>
</dbReference>
<dbReference type="InterPro" id="IPR005824">
    <property type="entry name" value="KOW"/>
</dbReference>
<keyword evidence="3 5" id="KW-0805">Transcription regulation</keyword>
<comment type="similarity">
    <text evidence="5 7">Belongs to the NusG family.</text>
</comment>
<dbReference type="Proteomes" id="UP000609064">
    <property type="component" value="Unassembled WGS sequence"/>
</dbReference>
<dbReference type="InterPro" id="IPR001062">
    <property type="entry name" value="Transcrpt_antiterm_NusG"/>
</dbReference>
<proteinExistence type="inferred from homology"/>
<evidence type="ECO:0000256" key="7">
    <source>
        <dbReference type="RuleBase" id="RU000538"/>
    </source>
</evidence>
<dbReference type="SUPFAM" id="SSF50104">
    <property type="entry name" value="Translation proteins SH3-like domain"/>
    <property type="match status" value="1"/>
</dbReference>
<comment type="caution">
    <text evidence="10">The sequence shown here is derived from an EMBL/GenBank/DDBJ whole genome shotgun (WGS) entry which is preliminary data.</text>
</comment>
<dbReference type="InterPro" id="IPR008991">
    <property type="entry name" value="Translation_prot_SH3-like_sf"/>
</dbReference>
<evidence type="ECO:0000256" key="2">
    <source>
        <dbReference type="ARBA" id="ARBA00022814"/>
    </source>
</evidence>
<accession>A0A916YNJ4</accession>
<dbReference type="InterPro" id="IPR036735">
    <property type="entry name" value="NGN_dom_sf"/>
</dbReference>
<dbReference type="InterPro" id="IPR043425">
    <property type="entry name" value="NusG-like"/>
</dbReference>
<dbReference type="NCBIfam" id="TIGR00922">
    <property type="entry name" value="nusG"/>
    <property type="match status" value="1"/>
</dbReference>
<dbReference type="SMART" id="SM00738">
    <property type="entry name" value="NGN"/>
    <property type="match status" value="1"/>
</dbReference>
<feature type="domain" description="NusG-like N-terminal" evidence="8">
    <location>
        <begin position="3"/>
        <end position="116"/>
    </location>
</feature>
<evidence type="ECO:0000313" key="10">
    <source>
        <dbReference type="EMBL" id="GGD54345.1"/>
    </source>
</evidence>
<sequence>MSEINWYVVRAVSGQEKKIKTYIENEAIRRKLDELIPTILIPTEKITEVRNGKKRVREKSYFPGYILVNADLNNGEVLHLIKSMPGVIGFLGRNNGTSMTPEPLRQSEINRILGVQEEVIIGDNISPTLTFVKGENVKVIDGPFSGFDGAVEEVNEDKKKLSVSVKIFGRSTPVELGYMQVEKLQ</sequence>
<dbReference type="GO" id="GO:0031564">
    <property type="term" value="P:transcription antitermination"/>
    <property type="evidence" value="ECO:0007669"/>
    <property type="project" value="UniProtKB-UniRule"/>
</dbReference>
<dbReference type="PANTHER" id="PTHR30265:SF2">
    <property type="entry name" value="TRANSCRIPTION TERMINATION_ANTITERMINATION PROTEIN NUSG"/>
    <property type="match status" value="1"/>
</dbReference>
<protein>
    <recommendedName>
        <fullName evidence="5 6">Transcription termination/antitermination protein NusG</fullName>
    </recommendedName>
</protein>
<evidence type="ECO:0000256" key="3">
    <source>
        <dbReference type="ARBA" id="ARBA00023015"/>
    </source>
</evidence>
<keyword evidence="1 5" id="KW-0806">Transcription termination</keyword>
<evidence type="ECO:0000259" key="9">
    <source>
        <dbReference type="SMART" id="SM00739"/>
    </source>
</evidence>
<name>A0A916YNJ4_9BACT</name>
<keyword evidence="4 5" id="KW-0804">Transcription</keyword>
<dbReference type="PRINTS" id="PR00338">
    <property type="entry name" value="NUSGTNSCPFCT"/>
</dbReference>
<evidence type="ECO:0000256" key="4">
    <source>
        <dbReference type="ARBA" id="ARBA00023163"/>
    </source>
</evidence>
<dbReference type="RefSeq" id="WP_188765739.1">
    <property type="nucleotide sequence ID" value="NZ_BMKK01000003.1"/>
</dbReference>
<dbReference type="EMBL" id="BMKK01000003">
    <property type="protein sequence ID" value="GGD54345.1"/>
    <property type="molecule type" value="Genomic_DNA"/>
</dbReference>
<evidence type="ECO:0000256" key="5">
    <source>
        <dbReference type="HAMAP-Rule" id="MF_00948"/>
    </source>
</evidence>
<dbReference type="Pfam" id="PF00467">
    <property type="entry name" value="KOW"/>
    <property type="match status" value="1"/>
</dbReference>
<keyword evidence="2 5" id="KW-0889">Transcription antitermination</keyword>
<evidence type="ECO:0000259" key="8">
    <source>
        <dbReference type="SMART" id="SM00738"/>
    </source>
</evidence>
<dbReference type="Pfam" id="PF02357">
    <property type="entry name" value="NusG"/>
    <property type="match status" value="1"/>
</dbReference>
<dbReference type="CDD" id="cd06091">
    <property type="entry name" value="KOW_NusG"/>
    <property type="match status" value="1"/>
</dbReference>
<dbReference type="AlphaFoldDB" id="A0A916YNJ4"/>
<dbReference type="FunFam" id="2.30.30.30:FF:000002">
    <property type="entry name" value="Transcription termination/antitermination factor NusG"/>
    <property type="match status" value="1"/>
</dbReference>
<dbReference type="Gene3D" id="3.30.70.940">
    <property type="entry name" value="NusG, N-terminal domain"/>
    <property type="match status" value="1"/>
</dbReference>
<evidence type="ECO:0000256" key="6">
    <source>
        <dbReference type="NCBIfam" id="TIGR00922"/>
    </source>
</evidence>
<dbReference type="GO" id="GO:0032784">
    <property type="term" value="P:regulation of DNA-templated transcription elongation"/>
    <property type="evidence" value="ECO:0007669"/>
    <property type="project" value="InterPro"/>
</dbReference>
<keyword evidence="11" id="KW-1185">Reference proteome</keyword>
<dbReference type="PANTHER" id="PTHR30265">
    <property type="entry name" value="RHO-INTERACTING TRANSCRIPTION TERMINATION FACTOR NUSG"/>
    <property type="match status" value="1"/>
</dbReference>
<organism evidence="10 11">
    <name type="scientific">Emticicia aquatilis</name>
    <dbReference type="NCBI Taxonomy" id="1537369"/>
    <lineage>
        <taxon>Bacteria</taxon>
        <taxon>Pseudomonadati</taxon>
        <taxon>Bacteroidota</taxon>
        <taxon>Cytophagia</taxon>
        <taxon>Cytophagales</taxon>
        <taxon>Leadbetterellaceae</taxon>
        <taxon>Emticicia</taxon>
    </lineage>
</organism>
<evidence type="ECO:0000256" key="1">
    <source>
        <dbReference type="ARBA" id="ARBA00022472"/>
    </source>
</evidence>
<dbReference type="InterPro" id="IPR015869">
    <property type="entry name" value="Transcrpt_antiterm_NusG_bac_CS"/>
</dbReference>
<dbReference type="GO" id="GO:0006353">
    <property type="term" value="P:DNA-templated transcription termination"/>
    <property type="evidence" value="ECO:0007669"/>
    <property type="project" value="UniProtKB-UniRule"/>
</dbReference>
<dbReference type="InterPro" id="IPR006645">
    <property type="entry name" value="NGN-like_dom"/>
</dbReference>
<gene>
    <name evidence="5 10" type="primary">nusG</name>
    <name evidence="10" type="ORF">GCM10011514_18080</name>
</gene>